<dbReference type="HOGENOM" id="CLU_030894_6_2_9"/>
<dbReference type="PANTHER" id="PTHR10642:SF26">
    <property type="entry name" value="RIBONUCLEASE H1"/>
    <property type="match status" value="1"/>
</dbReference>
<keyword evidence="10 11" id="KW-0460">Magnesium</keyword>
<dbReference type="NCBIfam" id="NF001236">
    <property type="entry name" value="PRK00203.1"/>
    <property type="match status" value="1"/>
</dbReference>
<evidence type="ECO:0000256" key="8">
    <source>
        <dbReference type="ARBA" id="ARBA00022759"/>
    </source>
</evidence>
<reference evidence="13 14" key="1">
    <citation type="submission" date="2013-07" db="EMBL/GenBank/DDBJ databases">
        <authorList>
            <person name="Weinstock G."/>
            <person name="Sodergren E."/>
            <person name="Wylie T."/>
            <person name="Fulton L."/>
            <person name="Fulton R."/>
            <person name="Fronick C."/>
            <person name="O'Laughlin M."/>
            <person name="Godfrey J."/>
            <person name="Miner T."/>
            <person name="Herter B."/>
            <person name="Appelbaum E."/>
            <person name="Cordes M."/>
            <person name="Lek S."/>
            <person name="Wollam A."/>
            <person name="Pepin K.H."/>
            <person name="Palsikar V.B."/>
            <person name="Mitreva M."/>
            <person name="Wilson R.K."/>
        </authorList>
    </citation>
    <scope>NUCLEOTIDE SEQUENCE [LARGE SCALE GENOMIC DNA]</scope>
    <source>
        <strain evidence="13 14">ATCC 27760</strain>
    </source>
</reference>
<dbReference type="EC" id="3.1.26.4" evidence="5 11"/>
<dbReference type="GO" id="GO:0000287">
    <property type="term" value="F:magnesium ion binding"/>
    <property type="evidence" value="ECO:0007669"/>
    <property type="project" value="UniProtKB-UniRule"/>
</dbReference>
<evidence type="ECO:0000313" key="14">
    <source>
        <dbReference type="Proteomes" id="UP000016662"/>
    </source>
</evidence>
<keyword evidence="6 11" id="KW-0540">Nuclease</keyword>
<evidence type="ECO:0000259" key="12">
    <source>
        <dbReference type="PROSITE" id="PS50879"/>
    </source>
</evidence>
<dbReference type="EMBL" id="AWVF01000172">
    <property type="protein sequence ID" value="ERJ96322.1"/>
    <property type="molecule type" value="Genomic_DNA"/>
</dbReference>
<sequence>MKTVQIFTDGACSGNPGPGGWGAILRYGTAEKELSGGEHETTNNRMELTGVIEALSALKEPCNVLLTTDSKYVVDSITKGWVYGWQKRGWVKSDKKPALNVDLWKQLLPLLEKHQVTFHWVKGHAGHPENERCDQLAVIQRDRNA</sequence>
<protein>
    <recommendedName>
        <fullName evidence="5 11">Ribonuclease H</fullName>
        <shortName evidence="11">RNase H</shortName>
        <ecNumber evidence="5 11">3.1.26.4</ecNumber>
    </recommendedName>
</protein>
<dbReference type="GO" id="GO:0043137">
    <property type="term" value="P:DNA replication, removal of RNA primer"/>
    <property type="evidence" value="ECO:0007669"/>
    <property type="project" value="TreeGrafter"/>
</dbReference>
<comment type="caution">
    <text evidence="13">The sequence shown here is derived from an EMBL/GenBank/DDBJ whole genome shotgun (WGS) entry which is preliminary data.</text>
</comment>
<evidence type="ECO:0000256" key="9">
    <source>
        <dbReference type="ARBA" id="ARBA00022801"/>
    </source>
</evidence>
<feature type="binding site" evidence="11">
    <location>
        <position position="134"/>
    </location>
    <ligand>
        <name>Mg(2+)</name>
        <dbReference type="ChEBI" id="CHEBI:18420"/>
        <label>2</label>
    </ligand>
</feature>
<dbReference type="CDD" id="cd09278">
    <property type="entry name" value="RNase_HI_prokaryote_like"/>
    <property type="match status" value="1"/>
</dbReference>
<dbReference type="InterPro" id="IPR012337">
    <property type="entry name" value="RNaseH-like_sf"/>
</dbReference>
<keyword evidence="7 11" id="KW-0479">Metal-binding</keyword>
<feature type="binding site" evidence="11">
    <location>
        <position position="9"/>
    </location>
    <ligand>
        <name>Mg(2+)</name>
        <dbReference type="ChEBI" id="CHEBI:18420"/>
        <label>1</label>
    </ligand>
</feature>
<dbReference type="GO" id="GO:0003676">
    <property type="term" value="F:nucleic acid binding"/>
    <property type="evidence" value="ECO:0007669"/>
    <property type="project" value="InterPro"/>
</dbReference>
<comment type="catalytic activity">
    <reaction evidence="1 11">
        <text>Endonucleolytic cleavage to 5'-phosphomonoester.</text>
        <dbReference type="EC" id="3.1.26.4"/>
    </reaction>
</comment>
<organism evidence="13 14">
    <name type="scientific">Ruminococcus callidus ATCC 27760</name>
    <dbReference type="NCBI Taxonomy" id="411473"/>
    <lineage>
        <taxon>Bacteria</taxon>
        <taxon>Bacillati</taxon>
        <taxon>Bacillota</taxon>
        <taxon>Clostridia</taxon>
        <taxon>Eubacteriales</taxon>
        <taxon>Oscillospiraceae</taxon>
        <taxon>Ruminococcus</taxon>
    </lineage>
</organism>
<evidence type="ECO:0000256" key="7">
    <source>
        <dbReference type="ARBA" id="ARBA00022723"/>
    </source>
</evidence>
<dbReference type="PANTHER" id="PTHR10642">
    <property type="entry name" value="RIBONUCLEASE H1"/>
    <property type="match status" value="1"/>
</dbReference>
<accession>U2KVJ9</accession>
<dbReference type="GO" id="GO:0005737">
    <property type="term" value="C:cytoplasm"/>
    <property type="evidence" value="ECO:0007669"/>
    <property type="project" value="UniProtKB-SubCell"/>
</dbReference>
<keyword evidence="14" id="KW-1185">Reference proteome</keyword>
<dbReference type="InterPro" id="IPR050092">
    <property type="entry name" value="RNase_H"/>
</dbReference>
<feature type="domain" description="RNase H type-1" evidence="12">
    <location>
        <begin position="1"/>
        <end position="142"/>
    </location>
</feature>
<gene>
    <name evidence="11" type="primary">rnhA</name>
    <name evidence="13" type="ORF">RUMCAL_01318</name>
</gene>
<dbReference type="PATRIC" id="fig|411473.3.peg.1074"/>
<evidence type="ECO:0000256" key="11">
    <source>
        <dbReference type="HAMAP-Rule" id="MF_00042"/>
    </source>
</evidence>
<dbReference type="InterPro" id="IPR036397">
    <property type="entry name" value="RNaseH_sf"/>
</dbReference>
<dbReference type="PROSITE" id="PS50879">
    <property type="entry name" value="RNASE_H_1"/>
    <property type="match status" value="1"/>
</dbReference>
<evidence type="ECO:0000256" key="4">
    <source>
        <dbReference type="ARBA" id="ARBA00011245"/>
    </source>
</evidence>
<dbReference type="InterPro" id="IPR002156">
    <property type="entry name" value="RNaseH_domain"/>
</dbReference>
<evidence type="ECO:0000256" key="5">
    <source>
        <dbReference type="ARBA" id="ARBA00012180"/>
    </source>
</evidence>
<dbReference type="Pfam" id="PF00075">
    <property type="entry name" value="RNase_H"/>
    <property type="match status" value="1"/>
</dbReference>
<comment type="cofactor">
    <cofactor evidence="11">
        <name>Mg(2+)</name>
        <dbReference type="ChEBI" id="CHEBI:18420"/>
    </cofactor>
    <text evidence="11">Binds 1 Mg(2+) ion per subunit. May bind a second metal ion at a regulatory site, or after substrate binding.</text>
</comment>
<dbReference type="RefSeq" id="WP_021682810.1">
    <property type="nucleotide sequence ID" value="NZ_KI260446.1"/>
</dbReference>
<dbReference type="OrthoDB" id="7845843at2"/>
<evidence type="ECO:0000256" key="10">
    <source>
        <dbReference type="ARBA" id="ARBA00022842"/>
    </source>
</evidence>
<feature type="binding site" evidence="11">
    <location>
        <position position="9"/>
    </location>
    <ligand>
        <name>Mg(2+)</name>
        <dbReference type="ChEBI" id="CHEBI:18420"/>
        <label>2</label>
    </ligand>
</feature>
<evidence type="ECO:0000313" key="13">
    <source>
        <dbReference type="EMBL" id="ERJ96322.1"/>
    </source>
</evidence>
<dbReference type="GO" id="GO:0004523">
    <property type="term" value="F:RNA-DNA hybrid ribonuclease activity"/>
    <property type="evidence" value="ECO:0007669"/>
    <property type="project" value="UniProtKB-UniRule"/>
</dbReference>
<keyword evidence="9 11" id="KW-0378">Hydrolase</keyword>
<keyword evidence="11" id="KW-0963">Cytoplasm</keyword>
<feature type="binding site" evidence="11">
    <location>
        <position position="69"/>
    </location>
    <ligand>
        <name>Mg(2+)</name>
        <dbReference type="ChEBI" id="CHEBI:18420"/>
        <label>1</label>
    </ligand>
</feature>
<evidence type="ECO:0000256" key="2">
    <source>
        <dbReference type="ARBA" id="ARBA00004065"/>
    </source>
</evidence>
<dbReference type="SUPFAM" id="SSF53098">
    <property type="entry name" value="Ribonuclease H-like"/>
    <property type="match status" value="1"/>
</dbReference>
<dbReference type="STRING" id="411473.RUMCAL_01318"/>
<dbReference type="FunFam" id="3.30.420.10:FF:000089">
    <property type="entry name" value="Ribonuclease H"/>
    <property type="match status" value="1"/>
</dbReference>
<name>U2KVJ9_9FIRM</name>
<comment type="subcellular location">
    <subcellularLocation>
        <location evidence="11">Cytoplasm</location>
    </subcellularLocation>
</comment>
<comment type="function">
    <text evidence="2 11">Endonuclease that specifically degrades the RNA of RNA-DNA hybrids.</text>
</comment>
<keyword evidence="8 11" id="KW-0255">Endonuclease</keyword>
<dbReference type="HAMAP" id="MF_00042">
    <property type="entry name" value="RNase_H"/>
    <property type="match status" value="1"/>
</dbReference>
<proteinExistence type="inferred from homology"/>
<feature type="binding site" evidence="11">
    <location>
        <position position="47"/>
    </location>
    <ligand>
        <name>Mg(2+)</name>
        <dbReference type="ChEBI" id="CHEBI:18420"/>
        <label>1</label>
    </ligand>
</feature>
<dbReference type="AlphaFoldDB" id="U2KVJ9"/>
<evidence type="ECO:0000256" key="6">
    <source>
        <dbReference type="ARBA" id="ARBA00022722"/>
    </source>
</evidence>
<evidence type="ECO:0000256" key="3">
    <source>
        <dbReference type="ARBA" id="ARBA00005300"/>
    </source>
</evidence>
<dbReference type="InterPro" id="IPR022892">
    <property type="entry name" value="RNaseHI"/>
</dbReference>
<dbReference type="Proteomes" id="UP000016662">
    <property type="component" value="Unassembled WGS sequence"/>
</dbReference>
<dbReference type="eggNOG" id="COG0328">
    <property type="taxonomic scope" value="Bacteria"/>
</dbReference>
<comment type="similarity">
    <text evidence="3 11">Belongs to the RNase H family.</text>
</comment>
<dbReference type="Gene3D" id="3.30.420.10">
    <property type="entry name" value="Ribonuclease H-like superfamily/Ribonuclease H"/>
    <property type="match status" value="1"/>
</dbReference>
<comment type="subunit">
    <text evidence="4 11">Monomer.</text>
</comment>
<evidence type="ECO:0000256" key="1">
    <source>
        <dbReference type="ARBA" id="ARBA00000077"/>
    </source>
</evidence>